<proteinExistence type="predicted"/>
<keyword evidence="2" id="KW-0238">DNA-binding</keyword>
<dbReference type="PANTHER" id="PTHR30514:SF1">
    <property type="entry name" value="HTH-TYPE TRANSCRIPTIONAL REGULATOR HEXR-RELATED"/>
    <property type="match status" value="1"/>
</dbReference>
<dbReference type="Proteomes" id="UP000757900">
    <property type="component" value="Unassembled WGS sequence"/>
</dbReference>
<evidence type="ECO:0000256" key="1">
    <source>
        <dbReference type="ARBA" id="ARBA00023015"/>
    </source>
</evidence>
<reference evidence="6" key="1">
    <citation type="submission" date="2020-04" db="EMBL/GenBank/DDBJ databases">
        <title>Deep metagenomics examines the oral microbiome during advanced dental caries in children, revealing novel taxa and co-occurrences with host molecules.</title>
        <authorList>
            <person name="Baker J.L."/>
            <person name="Morton J.T."/>
            <person name="Dinis M."/>
            <person name="Alvarez R."/>
            <person name="Tran N.C."/>
            <person name="Knight R."/>
            <person name="Edlund A."/>
        </authorList>
    </citation>
    <scope>NUCLEOTIDE SEQUENCE</scope>
    <source>
        <strain evidence="6">JCVI_23_bin.16</strain>
    </source>
</reference>
<evidence type="ECO:0000313" key="7">
    <source>
        <dbReference type="Proteomes" id="UP000757900"/>
    </source>
</evidence>
<dbReference type="GO" id="GO:0097367">
    <property type="term" value="F:carbohydrate derivative binding"/>
    <property type="evidence" value="ECO:0007669"/>
    <property type="project" value="InterPro"/>
</dbReference>
<dbReference type="Gene3D" id="1.10.10.10">
    <property type="entry name" value="Winged helix-like DNA-binding domain superfamily/Winged helix DNA-binding domain"/>
    <property type="match status" value="1"/>
</dbReference>
<feature type="domain" description="SIS" evidence="5">
    <location>
        <begin position="122"/>
        <end position="263"/>
    </location>
</feature>
<organism evidence="6 7">
    <name type="scientific">Abiotrophia defectiva</name>
    <name type="common">Streptococcus defectivus</name>
    <dbReference type="NCBI Taxonomy" id="46125"/>
    <lineage>
        <taxon>Bacteria</taxon>
        <taxon>Bacillati</taxon>
        <taxon>Bacillota</taxon>
        <taxon>Bacilli</taxon>
        <taxon>Lactobacillales</taxon>
        <taxon>Aerococcaceae</taxon>
        <taxon>Abiotrophia</taxon>
    </lineage>
</organism>
<dbReference type="InterPro" id="IPR000281">
    <property type="entry name" value="HTH_RpiR"/>
</dbReference>
<gene>
    <name evidence="6" type="ORF">HXK00_03225</name>
</gene>
<dbReference type="InterPro" id="IPR046348">
    <property type="entry name" value="SIS_dom_sf"/>
</dbReference>
<sequence length="280" mass="31295">MSCITKIKSALESMTATEQMIGRYILEHRHEVLEMNTLELGWASGTSGAAWTRFAKKMGYKGLPALKLDLAQDRTDEEMPEVDLFLDPRDTLGALLHKTQTILEQNLRRTYELIDEAVLAQAIDMMASAHRLFLCGIGGSGIVCMDLVHKLTRINRPVTYDRDTHVLMAQMAHCMPGDVVLVVSYSGNTHTVNQMAYLAKEQGAKIIAITGHNLKAPLASLADVCLFIPRDEKEIRLGSVTSRDGSLIVTDLLYYGVAQRQFHATKEHLVKTRKMIRKID</sequence>
<dbReference type="PROSITE" id="PS51071">
    <property type="entry name" value="HTH_RPIR"/>
    <property type="match status" value="1"/>
</dbReference>
<comment type="caution">
    <text evidence="6">The sequence shown here is derived from an EMBL/GenBank/DDBJ whole genome shotgun (WGS) entry which is preliminary data.</text>
</comment>
<feature type="domain" description="HTH rpiR-type" evidence="4">
    <location>
        <begin position="1"/>
        <end position="77"/>
    </location>
</feature>
<dbReference type="InterPro" id="IPR001347">
    <property type="entry name" value="SIS_dom"/>
</dbReference>
<dbReference type="GeneID" id="84816692"/>
<dbReference type="GO" id="GO:0003700">
    <property type="term" value="F:DNA-binding transcription factor activity"/>
    <property type="evidence" value="ECO:0007669"/>
    <property type="project" value="InterPro"/>
</dbReference>
<evidence type="ECO:0000313" key="6">
    <source>
        <dbReference type="EMBL" id="MBF0934642.1"/>
    </source>
</evidence>
<accession>A0A929QTM5</accession>
<dbReference type="AlphaFoldDB" id="A0A929QTM5"/>
<evidence type="ECO:0000256" key="2">
    <source>
        <dbReference type="ARBA" id="ARBA00023125"/>
    </source>
</evidence>
<dbReference type="RefSeq" id="WP_023391249.1">
    <property type="nucleotide sequence ID" value="NZ_CAJPUI010000002.1"/>
</dbReference>
<dbReference type="SUPFAM" id="SSF53697">
    <property type="entry name" value="SIS domain"/>
    <property type="match status" value="1"/>
</dbReference>
<dbReference type="InterPro" id="IPR036388">
    <property type="entry name" value="WH-like_DNA-bd_sf"/>
</dbReference>
<dbReference type="Pfam" id="PF01418">
    <property type="entry name" value="HTH_6"/>
    <property type="match status" value="1"/>
</dbReference>
<evidence type="ECO:0000259" key="4">
    <source>
        <dbReference type="PROSITE" id="PS51071"/>
    </source>
</evidence>
<protein>
    <submittedName>
        <fullName evidence="6">MurR/RpiR family transcriptional regulator</fullName>
    </submittedName>
</protein>
<dbReference type="InterPro" id="IPR009057">
    <property type="entry name" value="Homeodomain-like_sf"/>
</dbReference>
<dbReference type="SUPFAM" id="SSF46689">
    <property type="entry name" value="Homeodomain-like"/>
    <property type="match status" value="1"/>
</dbReference>
<dbReference type="GO" id="GO:0003677">
    <property type="term" value="F:DNA binding"/>
    <property type="evidence" value="ECO:0007669"/>
    <property type="project" value="UniProtKB-KW"/>
</dbReference>
<dbReference type="CDD" id="cd05013">
    <property type="entry name" value="SIS_RpiR"/>
    <property type="match status" value="1"/>
</dbReference>
<dbReference type="GO" id="GO:1901135">
    <property type="term" value="P:carbohydrate derivative metabolic process"/>
    <property type="evidence" value="ECO:0007669"/>
    <property type="project" value="InterPro"/>
</dbReference>
<evidence type="ECO:0000259" key="5">
    <source>
        <dbReference type="PROSITE" id="PS51464"/>
    </source>
</evidence>
<evidence type="ECO:0000256" key="3">
    <source>
        <dbReference type="ARBA" id="ARBA00023163"/>
    </source>
</evidence>
<dbReference type="InterPro" id="IPR047640">
    <property type="entry name" value="RpiR-like"/>
</dbReference>
<keyword evidence="3" id="KW-0804">Transcription</keyword>
<dbReference type="InterPro" id="IPR035472">
    <property type="entry name" value="RpiR-like_SIS"/>
</dbReference>
<dbReference type="PROSITE" id="PS51464">
    <property type="entry name" value="SIS"/>
    <property type="match status" value="1"/>
</dbReference>
<name>A0A929QTM5_ABIDE</name>
<dbReference type="PANTHER" id="PTHR30514">
    <property type="entry name" value="GLUCOKINASE"/>
    <property type="match status" value="1"/>
</dbReference>
<dbReference type="Gene3D" id="3.40.50.10490">
    <property type="entry name" value="Glucose-6-phosphate isomerase like protein, domain 1"/>
    <property type="match status" value="1"/>
</dbReference>
<dbReference type="Pfam" id="PF01380">
    <property type="entry name" value="SIS"/>
    <property type="match status" value="1"/>
</dbReference>
<keyword evidence="1" id="KW-0805">Transcription regulation</keyword>
<dbReference type="EMBL" id="JABZFV010000045">
    <property type="protein sequence ID" value="MBF0934642.1"/>
    <property type="molecule type" value="Genomic_DNA"/>
</dbReference>